<dbReference type="PROSITE" id="PS01298">
    <property type="entry name" value="DAPB"/>
    <property type="match status" value="1"/>
</dbReference>
<evidence type="ECO:0000256" key="6">
    <source>
        <dbReference type="ARBA" id="ARBA00022915"/>
    </source>
</evidence>
<evidence type="ECO:0000259" key="15">
    <source>
        <dbReference type="Pfam" id="PF01113"/>
    </source>
</evidence>
<dbReference type="InterPro" id="IPR000846">
    <property type="entry name" value="DapB_N"/>
</dbReference>
<keyword evidence="4 14" id="KW-0028">Amino-acid biosynthesis</keyword>
<sequence>MQLPPSGDPQSYHQVAVAGASGRMGHMLIEAIRDAQDCRLAGALDIPSSPTIGNDAAAFLGHASGVPVSSDFATALEHAQVLIDFTRPEGTLAHLKACRERGVKMVIGTTGFSDAQKQEIADAGRDIAIVMAPNMSVGVNVTMKLLEMAAKALATGYDIEIIEAHHRHKVDAPSGTALKMGEVIAQALGRDLKQCAVYAREGVTGERDPSTIGFSAIRGGDIVGDHTVLFAGTGERIEITHKSASRSTYAQGSLRAVRFLAEQQKGLFDMFDVLGLRT</sequence>
<dbReference type="GO" id="GO:0008839">
    <property type="term" value="F:4-hydroxy-tetrahydrodipicolinate reductase"/>
    <property type="evidence" value="ECO:0007669"/>
    <property type="project" value="UniProtKB-UniRule"/>
</dbReference>
<comment type="caution">
    <text evidence="17">The sequence shown here is derived from an EMBL/GenBank/DDBJ whole genome shotgun (WGS) entry which is preliminary data.</text>
</comment>
<dbReference type="InterPro" id="IPR023940">
    <property type="entry name" value="DHDPR_bac"/>
</dbReference>
<keyword evidence="7 14" id="KW-0560">Oxidoreductase</keyword>
<feature type="domain" description="Dihydrodipicolinate reductase N-terminal" evidence="15">
    <location>
        <begin position="14"/>
        <end position="135"/>
    </location>
</feature>
<dbReference type="GO" id="GO:0005829">
    <property type="term" value="C:cytosol"/>
    <property type="evidence" value="ECO:0007669"/>
    <property type="project" value="TreeGrafter"/>
</dbReference>
<comment type="caution">
    <text evidence="14">Lacks conserved residue(s) required for the propagation of feature annotation.</text>
</comment>
<keyword evidence="18" id="KW-1185">Reference proteome</keyword>
<dbReference type="FunFam" id="3.40.50.720:FF:000048">
    <property type="entry name" value="4-hydroxy-tetrahydrodipicolinate reductase"/>
    <property type="match status" value="1"/>
</dbReference>
<comment type="subunit">
    <text evidence="14">Homotetramer.</text>
</comment>
<evidence type="ECO:0000256" key="9">
    <source>
        <dbReference type="ARBA" id="ARBA00023154"/>
    </source>
</evidence>
<comment type="subcellular location">
    <subcellularLocation>
        <location evidence="1 14">Cytoplasm</location>
    </subcellularLocation>
</comment>
<dbReference type="Pfam" id="PF05173">
    <property type="entry name" value="DapB_C"/>
    <property type="match status" value="1"/>
</dbReference>
<evidence type="ECO:0000313" key="18">
    <source>
        <dbReference type="Proteomes" id="UP000552954"/>
    </source>
</evidence>
<dbReference type="CDD" id="cd02274">
    <property type="entry name" value="DHDPR_N"/>
    <property type="match status" value="1"/>
</dbReference>
<keyword evidence="3 14" id="KW-0963">Cytoplasm</keyword>
<feature type="binding site" evidence="14">
    <location>
        <begin position="175"/>
        <end position="176"/>
    </location>
    <ligand>
        <name>(S)-2,3,4,5-tetrahydrodipicolinate</name>
        <dbReference type="ChEBI" id="CHEBI:16845"/>
    </ligand>
</feature>
<feature type="binding site" evidence="14">
    <location>
        <begin position="19"/>
        <end position="24"/>
    </location>
    <ligand>
        <name>NAD(+)</name>
        <dbReference type="ChEBI" id="CHEBI:57540"/>
    </ligand>
</feature>
<dbReference type="EC" id="1.17.1.8" evidence="11 14"/>
<accession>A0A849K8C6</accession>
<reference evidence="17 18" key="1">
    <citation type="submission" date="2020-05" db="EMBL/GenBank/DDBJ databases">
        <authorList>
            <person name="Khan S.A."/>
            <person name="Jeon C.O."/>
            <person name="Chun B.H."/>
        </authorList>
    </citation>
    <scope>NUCLEOTIDE SEQUENCE [LARGE SCALE GENOMIC DNA]</scope>
    <source>
        <strain evidence="17 18">B156</strain>
    </source>
</reference>
<evidence type="ECO:0000256" key="10">
    <source>
        <dbReference type="ARBA" id="ARBA00037922"/>
    </source>
</evidence>
<evidence type="ECO:0000256" key="12">
    <source>
        <dbReference type="ARBA" id="ARBA00049080"/>
    </source>
</evidence>
<dbReference type="NCBIfam" id="TIGR00036">
    <property type="entry name" value="dapB"/>
    <property type="match status" value="1"/>
</dbReference>
<keyword evidence="6 14" id="KW-0220">Diaminopimelate biosynthesis</keyword>
<evidence type="ECO:0000256" key="13">
    <source>
        <dbReference type="ARBA" id="ARBA00049396"/>
    </source>
</evidence>
<evidence type="ECO:0000256" key="4">
    <source>
        <dbReference type="ARBA" id="ARBA00022605"/>
    </source>
</evidence>
<dbReference type="EMBL" id="JABFCS010000001">
    <property type="protein sequence ID" value="NNU44612.1"/>
    <property type="molecule type" value="Genomic_DNA"/>
</dbReference>
<comment type="catalytic activity">
    <reaction evidence="13 14">
        <text>(S)-2,3,4,5-tetrahydrodipicolinate + NAD(+) + H2O = (2S,4S)-4-hydroxy-2,3,4,5-tetrahydrodipicolinate + NADH + H(+)</text>
        <dbReference type="Rhea" id="RHEA:35323"/>
        <dbReference type="ChEBI" id="CHEBI:15377"/>
        <dbReference type="ChEBI" id="CHEBI:15378"/>
        <dbReference type="ChEBI" id="CHEBI:16845"/>
        <dbReference type="ChEBI" id="CHEBI:57540"/>
        <dbReference type="ChEBI" id="CHEBI:57945"/>
        <dbReference type="ChEBI" id="CHEBI:67139"/>
        <dbReference type="EC" id="1.17.1.8"/>
    </reaction>
</comment>
<feature type="binding site" evidence="14">
    <location>
        <begin position="108"/>
        <end position="110"/>
    </location>
    <ligand>
        <name>NAD(+)</name>
        <dbReference type="ChEBI" id="CHEBI:57540"/>
    </ligand>
</feature>
<evidence type="ECO:0000256" key="7">
    <source>
        <dbReference type="ARBA" id="ARBA00023002"/>
    </source>
</evidence>
<evidence type="ECO:0000256" key="5">
    <source>
        <dbReference type="ARBA" id="ARBA00022857"/>
    </source>
</evidence>
<gene>
    <name evidence="14 17" type="primary">dapB</name>
    <name evidence="17" type="ORF">HK415_17815</name>
</gene>
<dbReference type="HAMAP" id="MF_00102">
    <property type="entry name" value="DapB"/>
    <property type="match status" value="1"/>
</dbReference>
<evidence type="ECO:0000256" key="3">
    <source>
        <dbReference type="ARBA" id="ARBA00022490"/>
    </source>
</evidence>
<evidence type="ECO:0000256" key="1">
    <source>
        <dbReference type="ARBA" id="ARBA00004496"/>
    </source>
</evidence>
<dbReference type="PANTHER" id="PTHR20836:SF0">
    <property type="entry name" value="4-HYDROXY-TETRAHYDRODIPICOLINATE REDUCTASE 1, CHLOROPLASTIC-RELATED"/>
    <property type="match status" value="1"/>
</dbReference>
<keyword evidence="8 14" id="KW-0520">NAD</keyword>
<evidence type="ECO:0000256" key="14">
    <source>
        <dbReference type="HAMAP-Rule" id="MF_00102"/>
    </source>
</evidence>
<feature type="active site" description="Proton donor/acceptor" evidence="14">
    <location>
        <position position="165"/>
    </location>
</feature>
<dbReference type="PIRSF" id="PIRSF000161">
    <property type="entry name" value="DHPR"/>
    <property type="match status" value="1"/>
</dbReference>
<dbReference type="Gene3D" id="3.40.50.720">
    <property type="entry name" value="NAD(P)-binding Rossmann-like Domain"/>
    <property type="match status" value="1"/>
</dbReference>
<feature type="active site" description="Proton donor" evidence="14">
    <location>
        <position position="169"/>
    </location>
</feature>
<dbReference type="RefSeq" id="WP_171563544.1">
    <property type="nucleotide sequence ID" value="NZ_JABFCS010000001.1"/>
</dbReference>
<dbReference type="Gene3D" id="3.30.360.10">
    <property type="entry name" value="Dihydrodipicolinate Reductase, domain 2"/>
    <property type="match status" value="1"/>
</dbReference>
<feature type="binding site" evidence="14">
    <location>
        <position position="166"/>
    </location>
    <ligand>
        <name>(S)-2,3,4,5-tetrahydrodipicolinate</name>
        <dbReference type="ChEBI" id="CHEBI:16845"/>
    </ligand>
</feature>
<dbReference type="GO" id="GO:0009089">
    <property type="term" value="P:lysine biosynthetic process via diaminopimelate"/>
    <property type="evidence" value="ECO:0007669"/>
    <property type="project" value="UniProtKB-UniRule"/>
</dbReference>
<protein>
    <recommendedName>
        <fullName evidence="11 14">4-hydroxy-tetrahydrodipicolinate reductase</fullName>
        <shortName evidence="14">HTPA reductase</shortName>
        <ecNumber evidence="11 14">1.17.1.8</ecNumber>
    </recommendedName>
</protein>
<keyword evidence="9 14" id="KW-0457">Lysine biosynthesis</keyword>
<comment type="similarity">
    <text evidence="2 14">Belongs to the DapB family.</text>
</comment>
<dbReference type="Proteomes" id="UP000552954">
    <property type="component" value="Unassembled WGS sequence"/>
</dbReference>
<comment type="function">
    <text evidence="14">Catalyzes the conversion of 4-hydroxy-tetrahydrodipicolinate (HTPA) to tetrahydrodipicolinate.</text>
</comment>
<dbReference type="UniPathway" id="UPA00034">
    <property type="reaction ID" value="UER00018"/>
</dbReference>
<feature type="domain" description="Dihydrodipicolinate reductase C-terminal" evidence="16">
    <location>
        <begin position="138"/>
        <end position="274"/>
    </location>
</feature>
<comment type="catalytic activity">
    <reaction evidence="12 14">
        <text>(S)-2,3,4,5-tetrahydrodipicolinate + NADP(+) + H2O = (2S,4S)-4-hydroxy-2,3,4,5-tetrahydrodipicolinate + NADPH + H(+)</text>
        <dbReference type="Rhea" id="RHEA:35331"/>
        <dbReference type="ChEBI" id="CHEBI:15377"/>
        <dbReference type="ChEBI" id="CHEBI:15378"/>
        <dbReference type="ChEBI" id="CHEBI:16845"/>
        <dbReference type="ChEBI" id="CHEBI:57783"/>
        <dbReference type="ChEBI" id="CHEBI:58349"/>
        <dbReference type="ChEBI" id="CHEBI:67139"/>
        <dbReference type="EC" id="1.17.1.8"/>
    </reaction>
</comment>
<evidence type="ECO:0000256" key="11">
    <source>
        <dbReference type="ARBA" id="ARBA00038983"/>
    </source>
</evidence>
<feature type="binding site" evidence="14">
    <location>
        <begin position="132"/>
        <end position="135"/>
    </location>
    <ligand>
        <name>NAD(+)</name>
        <dbReference type="ChEBI" id="CHEBI:57540"/>
    </ligand>
</feature>
<dbReference type="SUPFAM" id="SSF55347">
    <property type="entry name" value="Glyceraldehyde-3-phosphate dehydrogenase-like, C-terminal domain"/>
    <property type="match status" value="1"/>
</dbReference>
<comment type="pathway">
    <text evidence="10 14">Amino-acid biosynthesis; L-lysine biosynthesis via DAP pathway; (S)-tetrahydrodipicolinate from L-aspartate: step 4/4.</text>
</comment>
<dbReference type="PANTHER" id="PTHR20836">
    <property type="entry name" value="DIHYDRODIPICOLINATE REDUCTASE"/>
    <property type="match status" value="1"/>
</dbReference>
<dbReference type="GO" id="GO:0050661">
    <property type="term" value="F:NADP binding"/>
    <property type="evidence" value="ECO:0007669"/>
    <property type="project" value="UniProtKB-UniRule"/>
</dbReference>
<name>A0A849K8C6_9BURK</name>
<dbReference type="Pfam" id="PF01113">
    <property type="entry name" value="DapB_N"/>
    <property type="match status" value="1"/>
</dbReference>
<reference evidence="17 18" key="2">
    <citation type="submission" date="2020-06" db="EMBL/GenBank/DDBJ databases">
        <title>Ramlibacter rhizophilus sp. nov., isolated from rhizosphere soil of national flower Mugunghwa from South Korea.</title>
        <authorList>
            <person name="Zheng-Fei Y."/>
            <person name="Huan T."/>
        </authorList>
    </citation>
    <scope>NUCLEOTIDE SEQUENCE [LARGE SCALE GENOMIC DNA]</scope>
    <source>
        <strain evidence="17 18">B156</strain>
    </source>
</reference>
<dbReference type="InterPro" id="IPR036291">
    <property type="entry name" value="NAD(P)-bd_dom_sf"/>
</dbReference>
<dbReference type="GO" id="GO:0019877">
    <property type="term" value="P:diaminopimelate biosynthetic process"/>
    <property type="evidence" value="ECO:0007669"/>
    <property type="project" value="UniProtKB-UniRule"/>
</dbReference>
<organism evidence="17 18">
    <name type="scientific">Ramlibacter montanisoli</name>
    <dbReference type="NCBI Taxonomy" id="2732512"/>
    <lineage>
        <taxon>Bacteria</taxon>
        <taxon>Pseudomonadati</taxon>
        <taxon>Pseudomonadota</taxon>
        <taxon>Betaproteobacteria</taxon>
        <taxon>Burkholderiales</taxon>
        <taxon>Comamonadaceae</taxon>
        <taxon>Ramlibacter</taxon>
    </lineage>
</organism>
<dbReference type="SUPFAM" id="SSF51735">
    <property type="entry name" value="NAD(P)-binding Rossmann-fold domains"/>
    <property type="match status" value="1"/>
</dbReference>
<dbReference type="InterPro" id="IPR022663">
    <property type="entry name" value="DapB_C"/>
</dbReference>
<dbReference type="FunFam" id="3.30.360.10:FF:000004">
    <property type="entry name" value="4-hydroxy-tetrahydrodipicolinate reductase"/>
    <property type="match status" value="1"/>
</dbReference>
<evidence type="ECO:0000313" key="17">
    <source>
        <dbReference type="EMBL" id="NNU44612.1"/>
    </source>
</evidence>
<proteinExistence type="inferred from homology"/>
<dbReference type="GO" id="GO:0051287">
    <property type="term" value="F:NAD binding"/>
    <property type="evidence" value="ECO:0007669"/>
    <property type="project" value="UniProtKB-UniRule"/>
</dbReference>
<dbReference type="AlphaFoldDB" id="A0A849K8C6"/>
<keyword evidence="5 14" id="KW-0521">NADP</keyword>
<comment type="caution">
    <text evidence="14">Was originally thought to be a dihydrodipicolinate reductase (DHDPR), catalyzing the conversion of dihydrodipicolinate to tetrahydrodipicolinate. However, it was shown in E.coli that the substrate of the enzymatic reaction is not dihydrodipicolinate (DHDP) but in fact (2S,4S)-4-hydroxy-2,3,4,5-tetrahydrodipicolinic acid (HTPA), the product released by the DapA-catalyzed reaction.</text>
</comment>
<evidence type="ECO:0000256" key="8">
    <source>
        <dbReference type="ARBA" id="ARBA00023027"/>
    </source>
</evidence>
<dbReference type="GO" id="GO:0016726">
    <property type="term" value="F:oxidoreductase activity, acting on CH or CH2 groups, NAD or NADP as acceptor"/>
    <property type="evidence" value="ECO:0007669"/>
    <property type="project" value="UniProtKB-UniRule"/>
</dbReference>
<dbReference type="InterPro" id="IPR022664">
    <property type="entry name" value="DapB_N_CS"/>
</dbReference>
<evidence type="ECO:0000256" key="2">
    <source>
        <dbReference type="ARBA" id="ARBA00006642"/>
    </source>
</evidence>
<evidence type="ECO:0000259" key="16">
    <source>
        <dbReference type="Pfam" id="PF05173"/>
    </source>
</evidence>